<dbReference type="Gene3D" id="3.30.720.120">
    <property type="match status" value="1"/>
</dbReference>
<reference evidence="2 3" key="1">
    <citation type="journal article" date="2023" name="Environ Microbiome">
        <title>A coral-associated actinobacterium mitigates coral bleaching under heat stress.</title>
        <authorList>
            <person name="Li J."/>
            <person name="Zou Y."/>
            <person name="Li Q."/>
            <person name="Zhang J."/>
            <person name="Bourne D.G."/>
            <person name="Lyu Y."/>
            <person name="Liu C."/>
            <person name="Zhang S."/>
        </authorList>
    </citation>
    <scope>NUCLEOTIDE SEQUENCE [LARGE SCALE GENOMIC DNA]</scope>
    <source>
        <strain evidence="2 3">SCSIO 13291</strain>
    </source>
</reference>
<feature type="domain" description="Glyoxalase/fosfomycin resistance/dioxygenase" evidence="1">
    <location>
        <begin position="8"/>
        <end position="123"/>
    </location>
</feature>
<dbReference type="EMBL" id="CP115965">
    <property type="protein sequence ID" value="WZW97232.1"/>
    <property type="molecule type" value="Genomic_DNA"/>
</dbReference>
<keyword evidence="3" id="KW-1185">Reference proteome</keyword>
<dbReference type="Pfam" id="PF00903">
    <property type="entry name" value="Glyoxalase"/>
    <property type="match status" value="1"/>
</dbReference>
<accession>A0ABZ3C605</accession>
<protein>
    <submittedName>
        <fullName evidence="2">VOC family protein</fullName>
    </submittedName>
</protein>
<dbReference type="RefSeq" id="WP_342371723.1">
    <property type="nucleotide sequence ID" value="NZ_CP115965.1"/>
</dbReference>
<dbReference type="InterPro" id="IPR029068">
    <property type="entry name" value="Glyas_Bleomycin-R_OHBP_Dase"/>
</dbReference>
<organism evidence="2 3">
    <name type="scientific">Propioniciclava soli</name>
    <dbReference type="NCBI Taxonomy" id="2775081"/>
    <lineage>
        <taxon>Bacteria</taxon>
        <taxon>Bacillati</taxon>
        <taxon>Actinomycetota</taxon>
        <taxon>Actinomycetes</taxon>
        <taxon>Propionibacteriales</taxon>
        <taxon>Propionibacteriaceae</taxon>
        <taxon>Propioniciclava</taxon>
    </lineage>
</organism>
<sequence>MTTPQLYACLRYRDADAALTFLHALGFTERLVVRDDTDASVVHHAQLQWRDTGGVMFGSAGVGADWIKPGNATVNLVVADDAEVDAVLAAGLAAGGRVLSEPDAAPHGGRNAALADPEGNAWNLDSYPGV</sequence>
<evidence type="ECO:0000313" key="3">
    <source>
        <dbReference type="Proteomes" id="UP001434337"/>
    </source>
</evidence>
<dbReference type="SUPFAM" id="SSF54593">
    <property type="entry name" value="Glyoxalase/Bleomycin resistance protein/Dihydroxybiphenyl dioxygenase"/>
    <property type="match status" value="1"/>
</dbReference>
<evidence type="ECO:0000259" key="1">
    <source>
        <dbReference type="Pfam" id="PF00903"/>
    </source>
</evidence>
<dbReference type="Gene3D" id="3.30.720.110">
    <property type="match status" value="1"/>
</dbReference>
<dbReference type="InterPro" id="IPR004360">
    <property type="entry name" value="Glyas_Fos-R_dOase_dom"/>
</dbReference>
<gene>
    <name evidence="2" type="ORF">PCC79_09905</name>
</gene>
<proteinExistence type="predicted"/>
<dbReference type="Proteomes" id="UP001434337">
    <property type="component" value="Chromosome"/>
</dbReference>
<name>A0ABZ3C605_9ACTN</name>
<evidence type="ECO:0000313" key="2">
    <source>
        <dbReference type="EMBL" id="WZW97232.1"/>
    </source>
</evidence>